<dbReference type="EMBL" id="JANEYF010000863">
    <property type="protein sequence ID" value="KAJ8967354.1"/>
    <property type="molecule type" value="Genomic_DNA"/>
</dbReference>
<name>A0AAV8ZQX0_9CUCU</name>
<dbReference type="Proteomes" id="UP001162156">
    <property type="component" value="Unassembled WGS sequence"/>
</dbReference>
<evidence type="ECO:0000313" key="2">
    <source>
        <dbReference type="EMBL" id="KAJ8967354.1"/>
    </source>
</evidence>
<organism evidence="2 3">
    <name type="scientific">Rhamnusium bicolor</name>
    <dbReference type="NCBI Taxonomy" id="1586634"/>
    <lineage>
        <taxon>Eukaryota</taxon>
        <taxon>Metazoa</taxon>
        <taxon>Ecdysozoa</taxon>
        <taxon>Arthropoda</taxon>
        <taxon>Hexapoda</taxon>
        <taxon>Insecta</taxon>
        <taxon>Pterygota</taxon>
        <taxon>Neoptera</taxon>
        <taxon>Endopterygota</taxon>
        <taxon>Coleoptera</taxon>
        <taxon>Polyphaga</taxon>
        <taxon>Cucujiformia</taxon>
        <taxon>Chrysomeloidea</taxon>
        <taxon>Cerambycidae</taxon>
        <taxon>Lepturinae</taxon>
        <taxon>Rhagiini</taxon>
        <taxon>Rhamnusium</taxon>
    </lineage>
</organism>
<sequence>MYGTGGGPAKKFDDTSTDNDMEQILGSQMTGFESEFDNDKGNIEIEPENVLLIVEEDGNDDDHSSFVEKGSQKKKDTGILEDITDAHRDGTNLDRDKQEIKIKHMAEKHKVSLQQEQEWHEQKIRMNQEEHAMKLQILRLQRDKLLKDI</sequence>
<feature type="compositionally biased region" description="Basic and acidic residues" evidence="1">
    <location>
        <begin position="61"/>
        <end position="79"/>
    </location>
</feature>
<feature type="region of interest" description="Disordered" evidence="1">
    <location>
        <begin position="1"/>
        <end position="44"/>
    </location>
</feature>
<evidence type="ECO:0000256" key="1">
    <source>
        <dbReference type="SAM" id="MobiDB-lite"/>
    </source>
</evidence>
<gene>
    <name evidence="2" type="ORF">NQ314_002940</name>
</gene>
<reference evidence="2" key="1">
    <citation type="journal article" date="2023" name="Insect Mol. Biol.">
        <title>Genome sequencing provides insights into the evolution of gene families encoding plant cell wall-degrading enzymes in longhorned beetles.</title>
        <authorList>
            <person name="Shin N.R."/>
            <person name="Okamura Y."/>
            <person name="Kirsch R."/>
            <person name="Pauchet Y."/>
        </authorList>
    </citation>
    <scope>NUCLEOTIDE SEQUENCE</scope>
    <source>
        <strain evidence="2">RBIC_L_NR</strain>
    </source>
</reference>
<comment type="caution">
    <text evidence="2">The sequence shown here is derived from an EMBL/GenBank/DDBJ whole genome shotgun (WGS) entry which is preliminary data.</text>
</comment>
<evidence type="ECO:0000313" key="3">
    <source>
        <dbReference type="Proteomes" id="UP001162156"/>
    </source>
</evidence>
<feature type="region of interest" description="Disordered" evidence="1">
    <location>
        <begin position="58"/>
        <end position="79"/>
    </location>
</feature>
<protein>
    <submittedName>
        <fullName evidence="2">Uncharacterized protein</fullName>
    </submittedName>
</protein>
<dbReference type="AlphaFoldDB" id="A0AAV8ZQX0"/>
<keyword evidence="3" id="KW-1185">Reference proteome</keyword>
<proteinExistence type="predicted"/>
<accession>A0AAV8ZQX0</accession>